<proteinExistence type="inferred from homology"/>
<feature type="transmembrane region" description="Helical" evidence="5">
    <location>
        <begin position="21"/>
        <end position="40"/>
    </location>
</feature>
<dbReference type="CDD" id="cd00831">
    <property type="entry name" value="CHS_like"/>
    <property type="match status" value="1"/>
</dbReference>
<evidence type="ECO:0000256" key="5">
    <source>
        <dbReference type="SAM" id="Phobius"/>
    </source>
</evidence>
<dbReference type="InterPro" id="IPR016039">
    <property type="entry name" value="Thiolase-like"/>
</dbReference>
<accession>A0A3B6R964</accession>
<dbReference type="STRING" id="4565.A0A3B6R964"/>
<comment type="pathway">
    <text evidence="4">Lipid metabolism; fatty acid biosynthesis.</text>
</comment>
<evidence type="ECO:0000256" key="3">
    <source>
        <dbReference type="ARBA" id="ARBA00023315"/>
    </source>
</evidence>
<dbReference type="Gramene" id="TraesPARA_EIv1.0_2251320.1">
    <property type="protein sequence ID" value="TraesPARA_EIv1.0_2251320.1.CDS1"/>
    <property type="gene ID" value="TraesPARA_EIv1.0_2251320"/>
</dbReference>
<dbReference type="Pfam" id="PF08541">
    <property type="entry name" value="ACP_syn_III_C"/>
    <property type="match status" value="1"/>
</dbReference>
<dbReference type="UniPathway" id="UPA00094"/>
<organism evidence="8">
    <name type="scientific">Triticum aestivum</name>
    <name type="common">Wheat</name>
    <dbReference type="NCBI Taxonomy" id="4565"/>
    <lineage>
        <taxon>Eukaryota</taxon>
        <taxon>Viridiplantae</taxon>
        <taxon>Streptophyta</taxon>
        <taxon>Embryophyta</taxon>
        <taxon>Tracheophyta</taxon>
        <taxon>Spermatophyta</taxon>
        <taxon>Magnoliopsida</taxon>
        <taxon>Liliopsida</taxon>
        <taxon>Poales</taxon>
        <taxon>Poaceae</taxon>
        <taxon>BOP clade</taxon>
        <taxon>Pooideae</taxon>
        <taxon>Triticodae</taxon>
        <taxon>Triticeae</taxon>
        <taxon>Triticinae</taxon>
        <taxon>Triticum</taxon>
    </lineage>
</organism>
<dbReference type="AlphaFoldDB" id="A0A3B6R964"/>
<comment type="similarity">
    <text evidence="1 4">Belongs to the thiolase-like superfamily. Chalcone/stilbene synthases family.</text>
</comment>
<dbReference type="GO" id="GO:0006633">
    <property type="term" value="P:fatty acid biosynthetic process"/>
    <property type="evidence" value="ECO:0007669"/>
    <property type="project" value="UniProtKB-UniPathway"/>
</dbReference>
<keyword evidence="5" id="KW-1133">Transmembrane helix</keyword>
<keyword evidence="5" id="KW-0812">Transmembrane</keyword>
<dbReference type="PANTHER" id="PTHR31561">
    <property type="entry name" value="3-KETOACYL-COA SYNTHASE"/>
    <property type="match status" value="1"/>
</dbReference>
<feature type="transmembrane region" description="Helical" evidence="5">
    <location>
        <begin position="46"/>
        <end position="68"/>
    </location>
</feature>
<dbReference type="InterPro" id="IPR013747">
    <property type="entry name" value="ACP_syn_III_C"/>
</dbReference>
<dbReference type="Pfam" id="PF08392">
    <property type="entry name" value="FAE1_CUT1_RppA"/>
    <property type="match status" value="1"/>
</dbReference>
<evidence type="ECO:0000256" key="4">
    <source>
        <dbReference type="PIRNR" id="PIRNR036417"/>
    </source>
</evidence>
<dbReference type="Gene3D" id="3.40.47.10">
    <property type="match status" value="1"/>
</dbReference>
<feature type="domain" description="Beta-ketoacyl-[acyl-carrier-protein] synthase III C-terminal" evidence="7">
    <location>
        <begin position="371"/>
        <end position="449"/>
    </location>
</feature>
<evidence type="ECO:0000256" key="2">
    <source>
        <dbReference type="ARBA" id="ARBA00022679"/>
    </source>
</evidence>
<name>A0A3B6R964_WHEAT</name>
<keyword evidence="2 4" id="KW-0808">Transferase</keyword>
<evidence type="ECO:0000313" key="8">
    <source>
        <dbReference type="EnsemblPlants" id="TraesCS7A02G107900.1.cds1"/>
    </source>
</evidence>
<dbReference type="PIRSF" id="PIRSF036417">
    <property type="entry name" value="3-ktacl-CoA_syn"/>
    <property type="match status" value="1"/>
</dbReference>
<keyword evidence="9" id="KW-1185">Reference proteome</keyword>
<protein>
    <recommendedName>
        <fullName evidence="4">3-ketoacyl-CoA synthase</fullName>
        <ecNumber evidence="4">2.3.1.-</ecNumber>
    </recommendedName>
</protein>
<reference evidence="8" key="2">
    <citation type="submission" date="2018-10" db="UniProtKB">
        <authorList>
            <consortium name="EnsemblPlants"/>
        </authorList>
    </citation>
    <scope>IDENTIFICATION</scope>
</reference>
<gene>
    <name evidence="8" type="primary">LOC123147433</name>
</gene>
<dbReference type="SMR" id="A0A3B6R964"/>
<feature type="domain" description="FAE" evidence="6">
    <location>
        <begin position="70"/>
        <end position="349"/>
    </location>
</feature>
<dbReference type="InterPro" id="IPR012392">
    <property type="entry name" value="3-ktacl-CoA_syn"/>
</dbReference>
<dbReference type="Gramene" id="TraesCS7A03G0255400.1">
    <property type="protein sequence ID" value="TraesCS7A03G0255400.1.CDS1"/>
    <property type="gene ID" value="TraesCS7A03G0255400"/>
</dbReference>
<dbReference type="Gramene" id="TraesWEE_scaffold_117366_01G000100.1">
    <property type="protein sequence ID" value="TraesWEE_scaffold_117366_01G000100.1"/>
    <property type="gene ID" value="TraesWEE_scaffold_117366_01G000100"/>
</dbReference>
<evidence type="ECO:0000259" key="7">
    <source>
        <dbReference type="Pfam" id="PF08541"/>
    </source>
</evidence>
<dbReference type="GO" id="GO:0016020">
    <property type="term" value="C:membrane"/>
    <property type="evidence" value="ECO:0007669"/>
    <property type="project" value="InterPro"/>
</dbReference>
<dbReference type="GO" id="GO:0016747">
    <property type="term" value="F:acyltransferase activity, transferring groups other than amino-acyl groups"/>
    <property type="evidence" value="ECO:0007669"/>
    <property type="project" value="InterPro"/>
</dbReference>
<evidence type="ECO:0000259" key="6">
    <source>
        <dbReference type="Pfam" id="PF08392"/>
    </source>
</evidence>
<dbReference type="GeneID" id="123147433"/>
<dbReference type="InterPro" id="IPR013601">
    <property type="entry name" value="FAE1_typ3_polyketide_synth"/>
</dbReference>
<dbReference type="EC" id="2.3.1.-" evidence="4"/>
<dbReference type="OrthoDB" id="583646at2759"/>
<sequence>MSSRFSVKHFRMIYNRSANTHVPRTVTTMALAAGVLKIVAPQPGAIYPIHLLLAIVVLTITTTIYLALCRKTVYLVDYACFRPSFNLRCPKATFLEHAHLSSLLDDSTVNFIGTVLKRSEMSDETYVPPVLHYIEPYCGLYDARAEAESIVFSVIDDLLAKTCINRDAIGVLITTSSIFCPIPSIADMIVNRYKLRGDLRVMNLSGMACSASVTAVGLASNMLQVMPWGSHALIVSTETTGPGHYQGNTRSMQLPNILFRIGGVAKLLSTSRSKARFQLAHVTRIITAANNSAYRCAYQEEDEKGILGTRLTKDLMVVAGDALKDNLTASGPLVLPTAELLKFFFFDIVGKVLYWRKIRPYIPNFCVAFEHICIHVGGPAVISSIQRGLNLSDKHVEPSRMTLYRFGNQSAASVWYELAYIDAKGLMKKGDRVWMIGFGAGYECNTATWVCIQPSSCADGPWVDCINCYPVDISRKG</sequence>
<keyword evidence="5" id="KW-0472">Membrane</keyword>
<evidence type="ECO:0000313" key="9">
    <source>
        <dbReference type="Proteomes" id="UP000019116"/>
    </source>
</evidence>
<dbReference type="OMA" id="DTHVPRI"/>
<dbReference type="RefSeq" id="XP_044422615.1">
    <property type="nucleotide sequence ID" value="XM_044566680.1"/>
</dbReference>
<dbReference type="Gramene" id="TraesCS7A02G107900.1">
    <property type="protein sequence ID" value="TraesCS7A02G107900.1.cds1"/>
    <property type="gene ID" value="TraesCS7A02G107900"/>
</dbReference>
<dbReference type="Gramene" id="TraesCAD_scaffold_119365_01G000100.1">
    <property type="protein sequence ID" value="TraesCAD_scaffold_119365_01G000100.1"/>
    <property type="gene ID" value="TraesCAD_scaffold_119365_01G000100"/>
</dbReference>
<dbReference type="SUPFAM" id="SSF53901">
    <property type="entry name" value="Thiolase-like"/>
    <property type="match status" value="2"/>
</dbReference>
<reference evidence="8" key="1">
    <citation type="submission" date="2018-08" db="EMBL/GenBank/DDBJ databases">
        <authorList>
            <person name="Rossello M."/>
        </authorList>
    </citation>
    <scope>NUCLEOTIDE SEQUENCE [LARGE SCALE GENOMIC DNA]</scope>
    <source>
        <strain evidence="8">cv. Chinese Spring</strain>
    </source>
</reference>
<dbReference type="Proteomes" id="UP000019116">
    <property type="component" value="Chromosome 7A"/>
</dbReference>
<dbReference type="EnsemblPlants" id="TraesCS7A02G107900.1">
    <property type="protein sequence ID" value="TraesCS7A02G107900.1.cds1"/>
    <property type="gene ID" value="TraesCS7A02G107900"/>
</dbReference>
<keyword evidence="3 4" id="KW-0012">Acyltransferase</keyword>
<evidence type="ECO:0000256" key="1">
    <source>
        <dbReference type="ARBA" id="ARBA00005531"/>
    </source>
</evidence>